<evidence type="ECO:0000313" key="2">
    <source>
        <dbReference type="Proteomes" id="UP000295258"/>
    </source>
</evidence>
<comment type="caution">
    <text evidence="1">The sequence shown here is derived from an EMBL/GenBank/DDBJ whole genome shotgun (WGS) entry which is preliminary data.</text>
</comment>
<evidence type="ECO:0000313" key="1">
    <source>
        <dbReference type="EMBL" id="TDC98510.1"/>
    </source>
</evidence>
<protein>
    <submittedName>
        <fullName evidence="1">Uncharacterized protein</fullName>
    </submittedName>
</protein>
<organism evidence="1 2">
    <name type="scientific">Nonomuraea deserti</name>
    <dbReference type="NCBI Taxonomy" id="1848322"/>
    <lineage>
        <taxon>Bacteria</taxon>
        <taxon>Bacillati</taxon>
        <taxon>Actinomycetota</taxon>
        <taxon>Actinomycetes</taxon>
        <taxon>Streptosporangiales</taxon>
        <taxon>Streptosporangiaceae</taxon>
        <taxon>Nonomuraea</taxon>
    </lineage>
</organism>
<dbReference type="EMBL" id="SMKO01000138">
    <property type="protein sequence ID" value="TDC98510.1"/>
    <property type="molecule type" value="Genomic_DNA"/>
</dbReference>
<gene>
    <name evidence="1" type="ORF">E1292_35320</name>
</gene>
<accession>A0A4R4V1T7</accession>
<dbReference type="AlphaFoldDB" id="A0A4R4V1T7"/>
<dbReference type="Proteomes" id="UP000295258">
    <property type="component" value="Unassembled WGS sequence"/>
</dbReference>
<reference evidence="1 2" key="1">
    <citation type="submission" date="2019-03" db="EMBL/GenBank/DDBJ databases">
        <title>Draft genome sequences of novel Actinobacteria.</title>
        <authorList>
            <person name="Sahin N."/>
            <person name="Ay H."/>
            <person name="Saygin H."/>
        </authorList>
    </citation>
    <scope>NUCLEOTIDE SEQUENCE [LARGE SCALE GENOMIC DNA]</scope>
    <source>
        <strain evidence="1 2">KC310</strain>
    </source>
</reference>
<keyword evidence="2" id="KW-1185">Reference proteome</keyword>
<name>A0A4R4V1T7_9ACTN</name>
<dbReference type="RefSeq" id="WP_132601446.1">
    <property type="nucleotide sequence ID" value="NZ_SMKO01000138.1"/>
</dbReference>
<sequence length="194" mass="21090">MLKTRIHFSTGYAETAAGTLQVRVGDRLLPQAINVVLPGAGGQPRLAARLEVVDGIPQCREITISSVEDGREVKQLDLRAIGVAEMVEEVFAAFATRIILEEDGSITAVKEAGERPHIETVRAIAETRKGKGARKITQAFLEEVAAIYSENAGQNPTQAVQRAFDVSPRMAGNYIRKARDLGLLPEVTDGRRRS</sequence>
<proteinExistence type="predicted"/>